<proteinExistence type="predicted"/>
<comment type="caution">
    <text evidence="2">The sequence shown here is derived from an EMBL/GenBank/DDBJ whole genome shotgun (WGS) entry which is preliminary data.</text>
</comment>
<dbReference type="EMBL" id="LBSJ01000009">
    <property type="protein sequence ID" value="KKQ15828.1"/>
    <property type="molecule type" value="Genomic_DNA"/>
</dbReference>
<accession>A0A0G0F9N0</accession>
<name>A0A0G0F9N0_9BACT</name>
<protein>
    <submittedName>
        <fullName evidence="2">Uncharacterized protein</fullName>
    </submittedName>
</protein>
<evidence type="ECO:0000313" key="3">
    <source>
        <dbReference type="Proteomes" id="UP000034448"/>
    </source>
</evidence>
<feature type="region of interest" description="Disordered" evidence="1">
    <location>
        <begin position="38"/>
        <end position="57"/>
    </location>
</feature>
<reference evidence="2 3" key="1">
    <citation type="journal article" date="2015" name="Nature">
        <title>rRNA introns, odd ribosomes, and small enigmatic genomes across a large radiation of phyla.</title>
        <authorList>
            <person name="Brown C.T."/>
            <person name="Hug L.A."/>
            <person name="Thomas B.C."/>
            <person name="Sharon I."/>
            <person name="Castelle C.J."/>
            <person name="Singh A."/>
            <person name="Wilkins M.J."/>
            <person name="Williams K.H."/>
            <person name="Banfield J.F."/>
        </authorList>
    </citation>
    <scope>NUCLEOTIDE SEQUENCE [LARGE SCALE GENOMIC DNA]</scope>
</reference>
<evidence type="ECO:0000313" key="2">
    <source>
        <dbReference type="EMBL" id="KKQ15828.1"/>
    </source>
</evidence>
<dbReference type="Proteomes" id="UP000034448">
    <property type="component" value="Unassembled WGS sequence"/>
</dbReference>
<organism evidence="2 3">
    <name type="scientific">Candidatus Daviesbacteria bacterium GW2011_GWA1_36_8</name>
    <dbReference type="NCBI Taxonomy" id="1618417"/>
    <lineage>
        <taxon>Bacteria</taxon>
        <taxon>Candidatus Daviesiibacteriota</taxon>
    </lineage>
</organism>
<evidence type="ECO:0000256" key="1">
    <source>
        <dbReference type="SAM" id="MobiDB-lite"/>
    </source>
</evidence>
<feature type="compositionally biased region" description="Polar residues" evidence="1">
    <location>
        <begin position="48"/>
        <end position="57"/>
    </location>
</feature>
<dbReference type="AlphaFoldDB" id="A0A0G0F9N0"/>
<gene>
    <name evidence="2" type="ORF">US28_C0009G0007</name>
</gene>
<sequence length="218" mass="23323">MWLMNRQTAIVTAIVVVLAVIGVVALLQLNRGESQTQQTVTQQEEQQLPESSANKGTIQSLLKQGKNVTCSISYPEGSGSGTVYVAGTKVRGDFTTKVDNKELMSHMINENNTAYVWTDASNQGTKITIDPNQPIPSAPAGAPQSADLNKEVDMNCKNWSVDNSKFTVPTNVTFTDMSELLKKVQGTGTGPMPKLDASICDQITDASAKAACLKSLGN</sequence>